<dbReference type="Gene3D" id="3.30.70.120">
    <property type="match status" value="1"/>
</dbReference>
<feature type="binding site" evidence="6">
    <location>
        <position position="106"/>
    </location>
    <ligand>
        <name>a divalent metal cation</name>
        <dbReference type="ChEBI" id="CHEBI:60240"/>
        <label>1</label>
    </ligand>
</feature>
<dbReference type="FunFam" id="3.40.1390.30:FF:000001">
    <property type="entry name" value="GTP cyclohydrolase 1 type 2"/>
    <property type="match status" value="1"/>
</dbReference>
<keyword evidence="8" id="KW-1185">Reference proteome</keyword>
<organism evidence="7 8">
    <name type="scientific">Corynebacterium crudilactis</name>
    <dbReference type="NCBI Taxonomy" id="1652495"/>
    <lineage>
        <taxon>Bacteria</taxon>
        <taxon>Bacillati</taxon>
        <taxon>Actinomycetota</taxon>
        <taxon>Actinomycetes</taxon>
        <taxon>Mycobacteriales</taxon>
        <taxon>Corynebacteriaceae</taxon>
        <taxon>Corynebacterium</taxon>
    </lineage>
</organism>
<keyword evidence="4 5" id="KW-0479">Metal-binding</keyword>
<dbReference type="PANTHER" id="PTHR13799:SF14">
    <property type="entry name" value="GTP CYCLOHYDROLASE 1 TYPE 2 HOMOLOG"/>
    <property type="match status" value="1"/>
</dbReference>
<feature type="binding site" evidence="6">
    <location>
        <position position="342"/>
    </location>
    <ligand>
        <name>a divalent metal cation</name>
        <dbReference type="ChEBI" id="CHEBI:60240"/>
        <label>1</label>
    </ligand>
</feature>
<dbReference type="Gene3D" id="3.40.1390.30">
    <property type="entry name" value="NIF3 (NGG1p interacting factor 3)-like"/>
    <property type="match status" value="1"/>
</dbReference>
<evidence type="ECO:0000256" key="6">
    <source>
        <dbReference type="PIRSR" id="PIRSR602678-1"/>
    </source>
</evidence>
<dbReference type="STRING" id="1652495.ccrud_09865"/>
<feature type="binding site" evidence="6">
    <location>
        <position position="68"/>
    </location>
    <ligand>
        <name>a divalent metal cation</name>
        <dbReference type="ChEBI" id="CHEBI:60240"/>
        <label>1</label>
    </ligand>
</feature>
<gene>
    <name evidence="7" type="ORF">ccrud_09865</name>
</gene>
<dbReference type="EMBL" id="CP015622">
    <property type="protein sequence ID" value="ANE04475.1"/>
    <property type="molecule type" value="Genomic_DNA"/>
</dbReference>
<name>A0A172QUT9_9CORY</name>
<dbReference type="InterPro" id="IPR002678">
    <property type="entry name" value="DUF34/NIF3"/>
</dbReference>
<protein>
    <recommendedName>
        <fullName evidence="3 5">GTP cyclohydrolase 1 type 2 homolog</fullName>
    </recommendedName>
</protein>
<accession>A0A172QUT9</accession>
<proteinExistence type="inferred from homology"/>
<reference evidence="7 8" key="1">
    <citation type="submission" date="2016-05" db="EMBL/GenBank/DDBJ databases">
        <title>Complete genome sequence of Corynebacterium crudilactis, a new Corynebacterium species isolated from raw cow's milk.</title>
        <authorList>
            <person name="Christian R."/>
            <person name="Zimmermann J."/>
            <person name="Lipski A."/>
            <person name="Kalinowski J."/>
        </authorList>
    </citation>
    <scope>NUCLEOTIDE SEQUENCE [LARGE SCALE GENOMIC DNA]</scope>
    <source>
        <strain evidence="7 8">JZ16</strain>
    </source>
</reference>
<dbReference type="SUPFAM" id="SSF102705">
    <property type="entry name" value="NIF3 (NGG1p interacting factor 3)-like"/>
    <property type="match status" value="1"/>
</dbReference>
<evidence type="ECO:0000313" key="8">
    <source>
        <dbReference type="Proteomes" id="UP000076929"/>
    </source>
</evidence>
<evidence type="ECO:0000256" key="5">
    <source>
        <dbReference type="PIRNR" id="PIRNR037489"/>
    </source>
</evidence>
<dbReference type="Pfam" id="PF01784">
    <property type="entry name" value="DUF34_NIF3"/>
    <property type="match status" value="1"/>
</dbReference>
<dbReference type="NCBIfam" id="TIGR00486">
    <property type="entry name" value="YbgI_SA1388"/>
    <property type="match status" value="1"/>
</dbReference>
<dbReference type="GO" id="GO:0046872">
    <property type="term" value="F:metal ion binding"/>
    <property type="evidence" value="ECO:0007669"/>
    <property type="project" value="UniProtKB-UniRule"/>
</dbReference>
<dbReference type="KEGG" id="ccjz:ccrud_09865"/>
<dbReference type="InterPro" id="IPR015867">
    <property type="entry name" value="N-reg_PII/ATP_PRibTrfase_C"/>
</dbReference>
<sequence>MIEVTVGEIRRIMDEAYPPALAESWDKVGLICGDPAASVRKVGLALDCTQEVAEKAVALGLDMLIIHHPLLLRGVTSVAADEPKGKVIHTLIRGGVALFSAHTNADSARPGVNDKLAELVGIKAGRPIAPRLLGGMDKWGVHVLPKDAAPLKKMLFDAGAGAIGDYRECSFEFEGTGQFRPVEGANPTEGDVDKLFKAPELRIEFVAPRNLRARLTSVLREAHPYEEPAFDIVEMHSAESLENATGLGRIGELPEPMRLADLVQQVANNLPETAWGIRATGDPDQMVSRVAVSSGSGDSFLSDVIKLGVDVYVTSDLRHHPVDEYLRDGGPAVIDTAHWASEFPWTAQAQEILQEKAPQIEVDVISIRTDPWTMSAHAQPSMDRVN</sequence>
<dbReference type="PIRSF" id="PIRSF037489">
    <property type="entry name" value="UCP037489_NIF3_YqfO"/>
    <property type="match status" value="1"/>
</dbReference>
<dbReference type="RefSeq" id="WP_066566896.1">
    <property type="nucleotide sequence ID" value="NZ_CP015622.1"/>
</dbReference>
<dbReference type="OrthoDB" id="9795763at2"/>
<feature type="binding site" evidence="6">
    <location>
        <position position="67"/>
    </location>
    <ligand>
        <name>a divalent metal cation</name>
        <dbReference type="ChEBI" id="CHEBI:60240"/>
        <label>1</label>
    </ligand>
</feature>
<dbReference type="GO" id="GO:0005737">
    <property type="term" value="C:cytoplasm"/>
    <property type="evidence" value="ECO:0007669"/>
    <property type="project" value="TreeGrafter"/>
</dbReference>
<dbReference type="PANTHER" id="PTHR13799">
    <property type="entry name" value="NGG1 INTERACTING FACTOR 3"/>
    <property type="match status" value="1"/>
</dbReference>
<feature type="binding site" evidence="6">
    <location>
        <position position="338"/>
    </location>
    <ligand>
        <name>a divalent metal cation</name>
        <dbReference type="ChEBI" id="CHEBI:60240"/>
        <label>1</label>
    </ligand>
</feature>
<evidence type="ECO:0000256" key="2">
    <source>
        <dbReference type="ARBA" id="ARBA00011643"/>
    </source>
</evidence>
<evidence type="ECO:0000256" key="4">
    <source>
        <dbReference type="ARBA" id="ARBA00022723"/>
    </source>
</evidence>
<dbReference type="InterPro" id="IPR036069">
    <property type="entry name" value="DUF34/NIF3_sf"/>
</dbReference>
<evidence type="ECO:0000256" key="1">
    <source>
        <dbReference type="ARBA" id="ARBA00006964"/>
    </source>
</evidence>
<dbReference type="InterPro" id="IPR017221">
    <property type="entry name" value="DUF34/NIF3_bac"/>
</dbReference>
<evidence type="ECO:0000256" key="3">
    <source>
        <dbReference type="ARBA" id="ARBA00022112"/>
    </source>
</evidence>
<comment type="similarity">
    <text evidence="1 5">Belongs to the GTP cyclohydrolase I type 2/NIF3 family.</text>
</comment>
<dbReference type="Proteomes" id="UP000076929">
    <property type="component" value="Chromosome"/>
</dbReference>
<comment type="subunit">
    <text evidence="2">Homohexamer.</text>
</comment>
<evidence type="ECO:0000313" key="7">
    <source>
        <dbReference type="EMBL" id="ANE04475.1"/>
    </source>
</evidence>
<dbReference type="AlphaFoldDB" id="A0A172QUT9"/>